<keyword evidence="3" id="KW-0238">DNA-binding</keyword>
<evidence type="ECO:0000256" key="1">
    <source>
        <dbReference type="ARBA" id="ARBA00009437"/>
    </source>
</evidence>
<keyword evidence="5" id="KW-0804">Transcription</keyword>
<evidence type="ECO:0000256" key="3">
    <source>
        <dbReference type="ARBA" id="ARBA00023125"/>
    </source>
</evidence>
<dbReference type="AlphaFoldDB" id="A0A7Z7P8M6"/>
<dbReference type="Proteomes" id="UP000248985">
    <property type="component" value="Chromosome 1"/>
</dbReference>
<sequence>MPKLCFMNLDQLQALRAIADEGSFEAAAYELGVSASAVSQRIRALEREVGQVLLRRGTPCEPTEAGIGLVRVARHMRVLEQEAWAGLGRTAAGRSVTSLAVPADVLGTWFGPVLAEAADWDDTVLDLHVEDQDHSARLLRRGEVLAAVTTEPQPVQGCAAEPLGSMRYVPLASPALLARHAAGDVVDLGAMPMMRYNAKDDLQRLALSGAGLDVAPPTHLAPSFDGFHRSVRAGLGWGMLVDAQAVEDVRAGRLVRVPGLDDVLVPLYWQAATLPVTRLVRLTRAVREAAQRTLERG</sequence>
<keyword evidence="4" id="KW-0010">Activator</keyword>
<dbReference type="Pfam" id="PF00126">
    <property type="entry name" value="HTH_1"/>
    <property type="match status" value="1"/>
</dbReference>
<dbReference type="Pfam" id="PF03466">
    <property type="entry name" value="LysR_substrate"/>
    <property type="match status" value="1"/>
</dbReference>
<dbReference type="InterPro" id="IPR050176">
    <property type="entry name" value="LTTR"/>
</dbReference>
<accession>A0A7Z7P8M6</accession>
<dbReference type="EMBL" id="LS483396">
    <property type="protein sequence ID" value="SQG47975.1"/>
    <property type="molecule type" value="Genomic_DNA"/>
</dbReference>
<organism evidence="7 8">
    <name type="scientific">Micrococcus luteus (strain ATCC 4698 / DSM 20030 / JCM 1464 / CCM 169 / CCUG 5858 / IAM 1056 / NBRC 3333 / NCIMB 9278 / NCTC 2665 / VKM Ac-2230)</name>
    <name type="common">Micrococcus lysodeikticus</name>
    <dbReference type="NCBI Taxonomy" id="465515"/>
    <lineage>
        <taxon>Bacteria</taxon>
        <taxon>Bacillati</taxon>
        <taxon>Actinomycetota</taxon>
        <taxon>Actinomycetes</taxon>
        <taxon>Micrococcales</taxon>
        <taxon>Micrococcaceae</taxon>
        <taxon>Micrococcus</taxon>
    </lineage>
</organism>
<feature type="domain" description="HTH lysR-type" evidence="6">
    <location>
        <begin position="7"/>
        <end position="63"/>
    </location>
</feature>
<evidence type="ECO:0000256" key="5">
    <source>
        <dbReference type="ARBA" id="ARBA00023163"/>
    </source>
</evidence>
<dbReference type="PANTHER" id="PTHR30579:SF2">
    <property type="entry name" value="HTH-TYPE TRANSCRIPTIONAL REGULATOR ARGP"/>
    <property type="match status" value="1"/>
</dbReference>
<dbReference type="SUPFAM" id="SSF53850">
    <property type="entry name" value="Periplasmic binding protein-like II"/>
    <property type="match status" value="1"/>
</dbReference>
<dbReference type="InterPro" id="IPR017685">
    <property type="entry name" value="ArgP"/>
</dbReference>
<dbReference type="PANTHER" id="PTHR30579">
    <property type="entry name" value="TRANSCRIPTIONAL REGULATOR"/>
    <property type="match status" value="1"/>
</dbReference>
<dbReference type="InterPro" id="IPR036390">
    <property type="entry name" value="WH_DNA-bd_sf"/>
</dbReference>
<evidence type="ECO:0000259" key="6">
    <source>
        <dbReference type="PROSITE" id="PS50931"/>
    </source>
</evidence>
<evidence type="ECO:0000313" key="8">
    <source>
        <dbReference type="Proteomes" id="UP000248985"/>
    </source>
</evidence>
<keyword evidence="2" id="KW-0805">Transcription regulation</keyword>
<reference evidence="7 8" key="1">
    <citation type="submission" date="2018-06" db="EMBL/GenBank/DDBJ databases">
        <authorList>
            <consortium name="Pathogen Informatics"/>
            <person name="Doyle S."/>
        </authorList>
    </citation>
    <scope>NUCLEOTIDE SEQUENCE [LARGE SCALE GENOMIC DNA]</scope>
    <source>
        <strain evidence="7 8">NCTC2665</strain>
    </source>
</reference>
<gene>
    <name evidence="7" type="ORF">NCTC2665_00746</name>
</gene>
<dbReference type="InterPro" id="IPR005119">
    <property type="entry name" value="LysR_subst-bd"/>
</dbReference>
<dbReference type="InterPro" id="IPR036388">
    <property type="entry name" value="WH-like_DNA-bd_sf"/>
</dbReference>
<evidence type="ECO:0000256" key="2">
    <source>
        <dbReference type="ARBA" id="ARBA00023015"/>
    </source>
</evidence>
<dbReference type="PROSITE" id="PS50931">
    <property type="entry name" value="HTH_LYSR"/>
    <property type="match status" value="1"/>
</dbReference>
<dbReference type="NCBIfam" id="TIGR03298">
    <property type="entry name" value="argP"/>
    <property type="match status" value="1"/>
</dbReference>
<comment type="similarity">
    <text evidence="1">Belongs to the LysR transcriptional regulatory family.</text>
</comment>
<dbReference type="Gene3D" id="1.10.10.10">
    <property type="entry name" value="Winged helix-like DNA-binding domain superfamily/Winged helix DNA-binding domain"/>
    <property type="match status" value="1"/>
</dbReference>
<evidence type="ECO:0000313" key="7">
    <source>
        <dbReference type="EMBL" id="SQG47975.1"/>
    </source>
</evidence>
<dbReference type="GO" id="GO:0003677">
    <property type="term" value="F:DNA binding"/>
    <property type="evidence" value="ECO:0007669"/>
    <property type="project" value="UniProtKB-KW"/>
</dbReference>
<dbReference type="SUPFAM" id="SSF46785">
    <property type="entry name" value="Winged helix' DNA-binding domain"/>
    <property type="match status" value="1"/>
</dbReference>
<dbReference type="GO" id="GO:0003700">
    <property type="term" value="F:DNA-binding transcription factor activity"/>
    <property type="evidence" value="ECO:0007669"/>
    <property type="project" value="InterPro"/>
</dbReference>
<proteinExistence type="inferred from homology"/>
<dbReference type="InterPro" id="IPR000847">
    <property type="entry name" value="LysR_HTH_N"/>
</dbReference>
<dbReference type="Gene3D" id="3.40.190.290">
    <property type="match status" value="1"/>
</dbReference>
<dbReference type="NCBIfam" id="NF002964">
    <property type="entry name" value="PRK03635.1"/>
    <property type="match status" value="1"/>
</dbReference>
<protein>
    <submittedName>
        <fullName evidence="7">Uncharacterized HTH-type transcriptional regulator Rv1985c/MT2039</fullName>
    </submittedName>
</protein>
<evidence type="ECO:0000256" key="4">
    <source>
        <dbReference type="ARBA" id="ARBA00023159"/>
    </source>
</evidence>
<name>A0A7Z7P8M6_MICLC</name>